<feature type="binding site" evidence="5">
    <location>
        <position position="279"/>
    </location>
    <ligand>
        <name>substrate</name>
    </ligand>
</feature>
<dbReference type="InterPro" id="IPR022644">
    <property type="entry name" value="De-COase2_N"/>
</dbReference>
<dbReference type="OrthoDB" id="9802241at2"/>
<dbReference type="PANTHER" id="PTHR43727">
    <property type="entry name" value="DIAMINOPIMELATE DECARBOXYLASE"/>
    <property type="match status" value="1"/>
</dbReference>
<evidence type="ECO:0000256" key="2">
    <source>
        <dbReference type="ARBA" id="ARBA00022793"/>
    </source>
</evidence>
<evidence type="ECO:0000256" key="8">
    <source>
        <dbReference type="RuleBase" id="RU003738"/>
    </source>
</evidence>
<dbReference type="EC" id="4.1.1.20" evidence="5 6"/>
<dbReference type="InterPro" id="IPR022643">
    <property type="entry name" value="De-COase2_C"/>
</dbReference>
<dbReference type="Gene3D" id="3.20.20.10">
    <property type="entry name" value="Alanine racemase"/>
    <property type="match status" value="1"/>
</dbReference>
<protein>
    <recommendedName>
        <fullName evidence="5 6">Diaminopimelate decarboxylase</fullName>
        <shortName evidence="5">DAP decarboxylase</shortName>
        <shortName evidence="5">DAPDC</shortName>
        <ecNumber evidence="5 6">4.1.1.20</ecNumber>
    </recommendedName>
</protein>
<evidence type="ECO:0000313" key="11">
    <source>
        <dbReference type="EMBL" id="PTQ07803.1"/>
    </source>
</evidence>
<comment type="catalytic activity">
    <reaction evidence="5 8">
        <text>meso-2,6-diaminopimelate + H(+) = L-lysine + CO2</text>
        <dbReference type="Rhea" id="RHEA:15101"/>
        <dbReference type="ChEBI" id="CHEBI:15378"/>
        <dbReference type="ChEBI" id="CHEBI:16526"/>
        <dbReference type="ChEBI" id="CHEBI:32551"/>
        <dbReference type="ChEBI" id="CHEBI:57791"/>
        <dbReference type="EC" id="4.1.1.20"/>
    </reaction>
</comment>
<feature type="modified residue" description="N6-(pyridoxal phosphate)lysine" evidence="5 7">
    <location>
        <position position="61"/>
    </location>
</feature>
<dbReference type="RefSeq" id="WP_107969720.1">
    <property type="nucleotide sequence ID" value="NZ_NWBU01000017.1"/>
</dbReference>
<name>A0A2T5FU55_9SPHN</name>
<keyword evidence="3 5" id="KW-0663">Pyridoxal phosphate</keyword>
<feature type="binding site" evidence="5">
    <location>
        <begin position="276"/>
        <end position="279"/>
    </location>
    <ligand>
        <name>pyridoxal 5'-phosphate</name>
        <dbReference type="ChEBI" id="CHEBI:597326"/>
    </ligand>
</feature>
<dbReference type="Pfam" id="PF00278">
    <property type="entry name" value="Orn_DAP_Arg_deC"/>
    <property type="match status" value="1"/>
</dbReference>
<comment type="cofactor">
    <cofactor evidence="1 5 7 8">
        <name>pyridoxal 5'-phosphate</name>
        <dbReference type="ChEBI" id="CHEBI:597326"/>
    </cofactor>
</comment>
<evidence type="ECO:0000256" key="3">
    <source>
        <dbReference type="ARBA" id="ARBA00022898"/>
    </source>
</evidence>
<dbReference type="InterPro" id="IPR000183">
    <property type="entry name" value="Orn/DAP/Arg_de-COase"/>
</dbReference>
<dbReference type="GO" id="GO:0030170">
    <property type="term" value="F:pyridoxal phosphate binding"/>
    <property type="evidence" value="ECO:0007669"/>
    <property type="project" value="UniProtKB-UniRule"/>
</dbReference>
<dbReference type="InterPro" id="IPR029066">
    <property type="entry name" value="PLP-binding_barrel"/>
</dbReference>
<dbReference type="PRINTS" id="PR01181">
    <property type="entry name" value="DAPDCRBXLASE"/>
</dbReference>
<dbReference type="GO" id="GO:0008836">
    <property type="term" value="F:diaminopimelate decarboxylase activity"/>
    <property type="evidence" value="ECO:0007669"/>
    <property type="project" value="UniProtKB-UniRule"/>
</dbReference>
<comment type="subunit">
    <text evidence="5">Homodimer.</text>
</comment>
<evidence type="ECO:0000256" key="7">
    <source>
        <dbReference type="PIRSR" id="PIRSR600183-50"/>
    </source>
</evidence>
<feature type="binding site" evidence="5">
    <location>
        <position position="315"/>
    </location>
    <ligand>
        <name>substrate</name>
    </ligand>
</feature>
<comment type="similarity">
    <text evidence="5">Belongs to the Orn/Lys/Arg decarboxylase class-II family. LysA subfamily.</text>
</comment>
<keyword evidence="2 5" id="KW-0210">Decarboxylase</keyword>
<feature type="binding site" evidence="5">
    <location>
        <position position="345"/>
    </location>
    <ligand>
        <name>substrate</name>
    </ligand>
</feature>
<evidence type="ECO:0000259" key="10">
    <source>
        <dbReference type="Pfam" id="PF02784"/>
    </source>
</evidence>
<keyword evidence="12" id="KW-1185">Reference proteome</keyword>
<evidence type="ECO:0000313" key="12">
    <source>
        <dbReference type="Proteomes" id="UP000244162"/>
    </source>
</evidence>
<dbReference type="InterPro" id="IPR009006">
    <property type="entry name" value="Ala_racemase/Decarboxylase_C"/>
</dbReference>
<dbReference type="AlphaFoldDB" id="A0A2T5FU55"/>
<comment type="function">
    <text evidence="5">Specifically catalyzes the decarboxylation of meso-diaminopimelate (meso-DAP) to L-lysine.</text>
</comment>
<feature type="binding site" evidence="5">
    <location>
        <position position="319"/>
    </location>
    <ligand>
        <name>substrate</name>
    </ligand>
</feature>
<dbReference type="SUPFAM" id="SSF51419">
    <property type="entry name" value="PLP-binding barrel"/>
    <property type="match status" value="1"/>
</dbReference>
<keyword evidence="4 5" id="KW-0456">Lyase</keyword>
<organism evidence="11 12">
    <name type="scientific">Sphingomonas oleivorans</name>
    <dbReference type="NCBI Taxonomy" id="1735121"/>
    <lineage>
        <taxon>Bacteria</taxon>
        <taxon>Pseudomonadati</taxon>
        <taxon>Pseudomonadota</taxon>
        <taxon>Alphaproteobacteria</taxon>
        <taxon>Sphingomonadales</taxon>
        <taxon>Sphingomonadaceae</taxon>
        <taxon>Sphingomonas</taxon>
    </lineage>
</organism>
<dbReference type="PROSITE" id="PS00878">
    <property type="entry name" value="ODR_DC_2_1"/>
    <property type="match status" value="1"/>
</dbReference>
<reference evidence="11 12" key="1">
    <citation type="submission" date="2017-09" db="EMBL/GenBank/DDBJ databases">
        <title>Sphingomonas panjinensis sp.nov., isolated from oil-contaminated soil.</title>
        <authorList>
            <person name="Wang L."/>
            <person name="Chen L."/>
        </authorList>
    </citation>
    <scope>NUCLEOTIDE SEQUENCE [LARGE SCALE GENOMIC DNA]</scope>
    <source>
        <strain evidence="11 12">FW-11</strain>
    </source>
</reference>
<feature type="binding site" evidence="5">
    <location>
        <position position="373"/>
    </location>
    <ligand>
        <name>substrate</name>
    </ligand>
</feature>
<dbReference type="UniPathway" id="UPA00034">
    <property type="reaction ID" value="UER00027"/>
</dbReference>
<dbReference type="NCBIfam" id="TIGR01048">
    <property type="entry name" value="lysA"/>
    <property type="match status" value="1"/>
</dbReference>
<dbReference type="SUPFAM" id="SSF50621">
    <property type="entry name" value="Alanine racemase C-terminal domain-like"/>
    <property type="match status" value="1"/>
</dbReference>
<comment type="caution">
    <text evidence="11">The sequence shown here is derived from an EMBL/GenBank/DDBJ whole genome shotgun (WGS) entry which is preliminary data.</text>
</comment>
<feature type="binding site" evidence="5">
    <location>
        <position position="240"/>
    </location>
    <ligand>
        <name>pyridoxal 5'-phosphate</name>
        <dbReference type="ChEBI" id="CHEBI:597326"/>
    </ligand>
</feature>
<feature type="active site" description="Proton donor" evidence="7">
    <location>
        <position position="344"/>
    </location>
</feature>
<dbReference type="EMBL" id="NWBU01000017">
    <property type="protein sequence ID" value="PTQ07803.1"/>
    <property type="molecule type" value="Genomic_DNA"/>
</dbReference>
<dbReference type="FunFam" id="3.20.20.10:FF:000003">
    <property type="entry name" value="Diaminopimelate decarboxylase"/>
    <property type="match status" value="1"/>
</dbReference>
<dbReference type="PANTHER" id="PTHR43727:SF2">
    <property type="entry name" value="GROUP IV DECARBOXYLASE"/>
    <property type="match status" value="1"/>
</dbReference>
<feature type="binding site" evidence="5">
    <location>
        <position position="373"/>
    </location>
    <ligand>
        <name>pyridoxal 5'-phosphate</name>
        <dbReference type="ChEBI" id="CHEBI:597326"/>
    </ligand>
</feature>
<evidence type="ECO:0000256" key="5">
    <source>
        <dbReference type="HAMAP-Rule" id="MF_02120"/>
    </source>
</evidence>
<evidence type="ECO:0000256" key="4">
    <source>
        <dbReference type="ARBA" id="ARBA00023239"/>
    </source>
</evidence>
<keyword evidence="5" id="KW-0028">Amino-acid biosynthesis</keyword>
<dbReference type="Pfam" id="PF02784">
    <property type="entry name" value="Orn_Arg_deC_N"/>
    <property type="match status" value="1"/>
</dbReference>
<dbReference type="GO" id="GO:0009089">
    <property type="term" value="P:lysine biosynthetic process via diaminopimelate"/>
    <property type="evidence" value="ECO:0007669"/>
    <property type="project" value="UniProtKB-UniRule"/>
</dbReference>
<dbReference type="CDD" id="cd06828">
    <property type="entry name" value="PLPDE_III_DapDC"/>
    <property type="match status" value="1"/>
</dbReference>
<dbReference type="HAMAP" id="MF_02120">
    <property type="entry name" value="LysA"/>
    <property type="match status" value="1"/>
</dbReference>
<evidence type="ECO:0000259" key="9">
    <source>
        <dbReference type="Pfam" id="PF00278"/>
    </source>
</evidence>
<keyword evidence="5 8" id="KW-0457">Lysine biosynthesis</keyword>
<evidence type="ECO:0000256" key="6">
    <source>
        <dbReference type="NCBIfam" id="TIGR01048"/>
    </source>
</evidence>
<dbReference type="Proteomes" id="UP000244162">
    <property type="component" value="Unassembled WGS sequence"/>
</dbReference>
<feature type="domain" description="Orn/DAP/Arg decarboxylase 2 C-terminal" evidence="9">
    <location>
        <begin position="30"/>
        <end position="371"/>
    </location>
</feature>
<accession>A0A2T5FU55</accession>
<dbReference type="InterPro" id="IPR022653">
    <property type="entry name" value="De-COase2_pyr-phos_BS"/>
</dbReference>
<dbReference type="InterPro" id="IPR002986">
    <property type="entry name" value="DAP_deCOOHase_LysA"/>
</dbReference>
<comment type="pathway">
    <text evidence="5 8">Amino-acid biosynthesis; L-lysine biosynthesis via DAP pathway; L-lysine from DL-2,6-diaminopimelate: step 1/1.</text>
</comment>
<sequence>MDHFDLRDGVLHAEDVPLSLIAEEVGTPVYVYSTATIERHVHVFREALAGVADPWIAFAVKANPNRAVLATLARLGLGADVVSGGELLRARAAGLAAEKIVFSGVGKTADEMALALREGIGQFNLESEPEAEMLSAVATSLGVTAPVAFRINPNVDAGTHAKISTGKSEDKFGVAYDRALAAYELARNLPGLRVQGVAVHIGSQLTDLAPSRAAFEKVGLLIAELRANGHEITTADLGGGLGVPYDPSLPLPPSPAAYGEMVRDVTAGWNVRLVFEPGRVIVGNAGILLSRVVRVKQGSADPFVIVDAAMNDLLRPSLYDAWHHIRAVVPRGPSFTANIVGPICESGDTFAKKRPMDQVEPGDLVAFMTAGAYGATMANTYNSRPLTPEVMVSETNWAIVRNRQPIEMLIAADDLPPWLDEEAA</sequence>
<dbReference type="Gene3D" id="2.40.37.10">
    <property type="entry name" value="Lyase, Ornithine Decarboxylase, Chain A, domain 1"/>
    <property type="match status" value="1"/>
</dbReference>
<feature type="domain" description="Orn/DAP/Arg decarboxylase 2 N-terminal" evidence="10">
    <location>
        <begin position="35"/>
        <end position="282"/>
    </location>
</feature>
<evidence type="ECO:0000256" key="1">
    <source>
        <dbReference type="ARBA" id="ARBA00001933"/>
    </source>
</evidence>
<dbReference type="PRINTS" id="PR01179">
    <property type="entry name" value="ODADCRBXLASE"/>
</dbReference>
<proteinExistence type="inferred from homology"/>
<gene>
    <name evidence="5 11" type="primary">lysA</name>
    <name evidence="11" type="ORF">CLG96_16800</name>
</gene>